<evidence type="ECO:0000313" key="6">
    <source>
        <dbReference type="Proteomes" id="UP000320475"/>
    </source>
</evidence>
<comment type="caution">
    <text evidence="5">The sequence shown here is derived from an EMBL/GenBank/DDBJ whole genome shotgun (WGS) entry which is preliminary data.</text>
</comment>
<evidence type="ECO:0000256" key="2">
    <source>
        <dbReference type="ARBA" id="ARBA00022741"/>
    </source>
</evidence>
<dbReference type="SUPFAM" id="SSF52540">
    <property type="entry name" value="P-loop containing nucleoside triphosphate hydrolases"/>
    <property type="match status" value="2"/>
</dbReference>
<dbReference type="InterPro" id="IPR000850">
    <property type="entry name" value="Adenylat/UMP-CMP_kin"/>
</dbReference>
<dbReference type="PANTHER" id="PTHR23359">
    <property type="entry name" value="NUCLEOTIDE KINASE"/>
    <property type="match status" value="1"/>
</dbReference>
<dbReference type="InterPro" id="IPR027417">
    <property type="entry name" value="P-loop_NTPase"/>
</dbReference>
<sequence length="444" mass="48602">MEGFINVEHHHEPDLGMHNYAEKTNLFNVMAVLLRGLLLEQPAKPVEWMMDALRKPPVTSVVVLGPPGSGVSVVSSLISRRLGSQYISVPYLVQQAISKGTTLGLQAKPYVDKGKPVPDLIVMALLNTAMADPDTKERGYVLEGFPQNREQALTLARRGILPNHLVVFDVPDHVLLSSAGVPPTLRHNLAEYRRNLPNVMSLFPSVSRKWTFEEGLGRMVEDAAQAALTFLASTPVSKAPRGMKLILASFPGNVAEDVGELCAERYGCVLVSPRVVILEQISANTPSADIVKRSVNAPHEAPTDVIAQLIGKRLKQPDCIEHGWILANFPTNMVELEAFKKQGVTPSRLIWLDSPPMTCLSRMTIQTGDSTLSRTRLAAAVRLQDELGALYGIKRKAFDVGLLQTVDASDVGMDEENGTDDRSVVRIFERVVDALQRDVPIATT</sequence>
<dbReference type="Proteomes" id="UP000320475">
    <property type="component" value="Unassembled WGS sequence"/>
</dbReference>
<comment type="similarity">
    <text evidence="4">Belongs to the adenylate kinase family.</text>
</comment>
<proteinExistence type="inferred from homology"/>
<dbReference type="EMBL" id="QEAM01000665">
    <property type="protein sequence ID" value="TPX36893.1"/>
    <property type="molecule type" value="Genomic_DNA"/>
</dbReference>
<dbReference type="CDD" id="cd01428">
    <property type="entry name" value="ADK"/>
    <property type="match status" value="1"/>
</dbReference>
<protein>
    <submittedName>
        <fullName evidence="5">Adenylate kinase</fullName>
    </submittedName>
</protein>
<dbReference type="OrthoDB" id="439792at2759"/>
<name>A0A507CH65_9FUNG</name>
<reference evidence="5 6" key="1">
    <citation type="journal article" date="2019" name="Sci. Rep.">
        <title>Comparative genomics of chytrid fungi reveal insights into the obligate biotrophic and pathogenic lifestyle of Synchytrium endobioticum.</title>
        <authorList>
            <person name="van de Vossenberg B.T.L.H."/>
            <person name="Warris S."/>
            <person name="Nguyen H.D.T."/>
            <person name="van Gent-Pelzer M.P.E."/>
            <person name="Joly D.L."/>
            <person name="van de Geest H.C."/>
            <person name="Bonants P.J.M."/>
            <person name="Smith D.S."/>
            <person name="Levesque C.A."/>
            <person name="van der Lee T.A.J."/>
        </authorList>
    </citation>
    <scope>NUCLEOTIDE SEQUENCE [LARGE SCALE GENOMIC DNA]</scope>
    <source>
        <strain evidence="5 6">LEV6574</strain>
    </source>
</reference>
<evidence type="ECO:0000313" key="5">
    <source>
        <dbReference type="EMBL" id="TPX36893.1"/>
    </source>
</evidence>
<dbReference type="Gene3D" id="3.40.50.300">
    <property type="entry name" value="P-loop containing nucleotide triphosphate hydrolases"/>
    <property type="match status" value="2"/>
</dbReference>
<keyword evidence="1 4" id="KW-0808">Transferase</keyword>
<dbReference type="AlphaFoldDB" id="A0A507CH65"/>
<accession>A0A507CH65</accession>
<evidence type="ECO:0000256" key="1">
    <source>
        <dbReference type="ARBA" id="ARBA00022679"/>
    </source>
</evidence>
<gene>
    <name evidence="5" type="ORF">SeLEV6574_g07961</name>
</gene>
<dbReference type="GO" id="GO:0019205">
    <property type="term" value="F:nucleobase-containing compound kinase activity"/>
    <property type="evidence" value="ECO:0007669"/>
    <property type="project" value="InterPro"/>
</dbReference>
<dbReference type="GO" id="GO:0005524">
    <property type="term" value="F:ATP binding"/>
    <property type="evidence" value="ECO:0007669"/>
    <property type="project" value="InterPro"/>
</dbReference>
<dbReference type="VEuPathDB" id="FungiDB:SeMB42_g07836"/>
<keyword evidence="3 4" id="KW-0418">Kinase</keyword>
<evidence type="ECO:0000256" key="3">
    <source>
        <dbReference type="ARBA" id="ARBA00022777"/>
    </source>
</evidence>
<evidence type="ECO:0000256" key="4">
    <source>
        <dbReference type="RuleBase" id="RU003330"/>
    </source>
</evidence>
<dbReference type="PRINTS" id="PR00094">
    <property type="entry name" value="ADENYLTKNASE"/>
</dbReference>
<dbReference type="CDD" id="cd22979">
    <property type="entry name" value="DD_AK8"/>
    <property type="match status" value="1"/>
</dbReference>
<keyword evidence="2" id="KW-0547">Nucleotide-binding</keyword>
<dbReference type="Pfam" id="PF00406">
    <property type="entry name" value="ADK"/>
    <property type="match status" value="1"/>
</dbReference>
<dbReference type="GO" id="GO:0006139">
    <property type="term" value="P:nucleobase-containing compound metabolic process"/>
    <property type="evidence" value="ECO:0007669"/>
    <property type="project" value="InterPro"/>
</dbReference>
<organism evidence="5 6">
    <name type="scientific">Synchytrium endobioticum</name>
    <dbReference type="NCBI Taxonomy" id="286115"/>
    <lineage>
        <taxon>Eukaryota</taxon>
        <taxon>Fungi</taxon>
        <taxon>Fungi incertae sedis</taxon>
        <taxon>Chytridiomycota</taxon>
        <taxon>Chytridiomycota incertae sedis</taxon>
        <taxon>Chytridiomycetes</taxon>
        <taxon>Synchytriales</taxon>
        <taxon>Synchytriaceae</taxon>
        <taxon>Synchytrium</taxon>
    </lineage>
</organism>